<dbReference type="InterPro" id="IPR000998">
    <property type="entry name" value="MAM_dom"/>
</dbReference>
<dbReference type="Gene3D" id="3.90.190.10">
    <property type="entry name" value="Protein tyrosine phosphatase superfamily"/>
    <property type="match status" value="2"/>
</dbReference>
<feature type="domain" description="MAM" evidence="20">
    <location>
        <begin position="24"/>
        <end position="185"/>
    </location>
</feature>
<evidence type="ECO:0000256" key="10">
    <source>
        <dbReference type="ARBA" id="ARBA00022989"/>
    </source>
</evidence>
<dbReference type="InterPro" id="IPR029021">
    <property type="entry name" value="Prot-tyrosine_phosphatase-like"/>
</dbReference>
<keyword evidence="4" id="KW-0597">Phosphoprotein</keyword>
<keyword evidence="8" id="KW-0378">Hydrolase</keyword>
<dbReference type="CDD" id="cd14634">
    <property type="entry name" value="R-PTPc-T-2"/>
    <property type="match status" value="1"/>
</dbReference>
<dbReference type="CDD" id="cd00063">
    <property type="entry name" value="FN3"/>
    <property type="match status" value="3"/>
</dbReference>
<dbReference type="Gene3D" id="2.60.40.10">
    <property type="entry name" value="Immunoglobulins"/>
    <property type="match status" value="4"/>
</dbReference>
<keyword evidence="13 23" id="KW-0675">Receptor</keyword>
<dbReference type="FunFam" id="2.60.40.10:FF:000025">
    <property type="entry name" value="receptor-type tyrosine-protein phosphatase U isoform X2"/>
    <property type="match status" value="1"/>
</dbReference>
<evidence type="ECO:0000256" key="7">
    <source>
        <dbReference type="ARBA" id="ARBA00022737"/>
    </source>
</evidence>
<comment type="catalytic activity">
    <reaction evidence="16">
        <text>O-phospho-L-tyrosyl-[protein] + H2O = L-tyrosyl-[protein] + phosphate</text>
        <dbReference type="Rhea" id="RHEA:10684"/>
        <dbReference type="Rhea" id="RHEA-COMP:10136"/>
        <dbReference type="Rhea" id="RHEA-COMP:20101"/>
        <dbReference type="ChEBI" id="CHEBI:15377"/>
        <dbReference type="ChEBI" id="CHEBI:43474"/>
        <dbReference type="ChEBI" id="CHEBI:46858"/>
        <dbReference type="ChEBI" id="CHEBI:61978"/>
        <dbReference type="EC" id="3.1.3.48"/>
    </reaction>
</comment>
<evidence type="ECO:0000313" key="23">
    <source>
        <dbReference type="EMBL" id="OWK53957.1"/>
    </source>
</evidence>
<dbReference type="InterPro" id="IPR013320">
    <property type="entry name" value="ConA-like_dom_sf"/>
</dbReference>
<dbReference type="SMART" id="SM00194">
    <property type="entry name" value="PTPc"/>
    <property type="match status" value="2"/>
</dbReference>
<feature type="domain" description="Tyrosine specific protein phosphatases" evidence="19">
    <location>
        <begin position="1356"/>
        <end position="1433"/>
    </location>
</feature>
<dbReference type="FunFam" id="3.90.190.10:FF:000003">
    <property type="entry name" value="receptor-type tyrosine-protein phosphatase kappa isoform X1"/>
    <property type="match status" value="1"/>
</dbReference>
<dbReference type="Pfam" id="PF00041">
    <property type="entry name" value="fn3"/>
    <property type="match status" value="1"/>
</dbReference>
<evidence type="ECO:0000256" key="9">
    <source>
        <dbReference type="ARBA" id="ARBA00022912"/>
    </source>
</evidence>
<dbReference type="PROSITE" id="PS00740">
    <property type="entry name" value="MAM_1"/>
    <property type="match status" value="1"/>
</dbReference>
<dbReference type="PANTHER" id="PTHR24051:SF12">
    <property type="entry name" value="PROTEIN-TYROSINE-PHOSPHATASE"/>
    <property type="match status" value="1"/>
</dbReference>
<dbReference type="SUPFAM" id="SSF49899">
    <property type="entry name" value="Concanavalin A-like lectins/glucanases"/>
    <property type="match status" value="1"/>
</dbReference>
<evidence type="ECO:0000259" key="21">
    <source>
        <dbReference type="PROSITE" id="PS50835"/>
    </source>
</evidence>
<feature type="domain" description="Tyrosine-protein phosphatase" evidence="18">
    <location>
        <begin position="1180"/>
        <end position="1442"/>
    </location>
</feature>
<evidence type="ECO:0000256" key="14">
    <source>
        <dbReference type="ARBA" id="ARBA00023180"/>
    </source>
</evidence>
<feature type="chain" id="PRO_5012804186" description="protein-tyrosine-phosphatase" evidence="17">
    <location>
        <begin position="20"/>
        <end position="1446"/>
    </location>
</feature>
<feature type="domain" description="Tyrosine specific protein phosphatases" evidence="19">
    <location>
        <begin position="1068"/>
        <end position="1139"/>
    </location>
</feature>
<evidence type="ECO:0000259" key="18">
    <source>
        <dbReference type="PROSITE" id="PS50055"/>
    </source>
</evidence>
<sequence>MTGVAAIVFFLQLLPRADGQVFPGGCSFDEHYSNCGYSVALGTNGFTWEQINTWEKPTMDPAVPTGSFMMVNSSGRASGQKAHLLLPTLKENDTHCIDFHYYLSSRDRSSPGSLNVYVKVNGGPQGNPIWNVSGVVTEGWVKAELAISTFWPHFYQVIFESVSLKGHPGYIAVDEVRVLAHPCRKAPHFLRLQNVEVNVGQNATFQCIAGGKWSQHDKLWLQQWNGRDTALMVTRVVNHRRFSATVSVADTSQRSISKYRCVIRSDGGSGVSNYAELIVKEPPTPIAPPELLAVGATYLWIKPNANSIIGDGPIILKEVEYRTTTGNWAETHIVDSPNYKLWHLDPDVEYEIRVLLTRPGEGGTGPPGPPLTTRTKCADPVHGPQNVEVVDIRSRQLTLQWEPFGYAVTRCHSYNLTVHYQYVFNQQKFEAEELIQTSSHYTLRGLRPFMTIRLRLALSNPEGKMESEELVVQTEEDVPGPVPLESIQGGPFEEKIYVQWKPPNETNGIITLYEITYKAVGSLDPSADLSSQRGKVFKLRNETHHLFVGLYPGTTYSFTIKASTVKGFGPPITTRIATKISAPSMPEYDTDSPLNETDTTITVMLKPAQSRGAPVSVYQLVVKEEKLQKARRAADIIECFSVPVSYKNASSLDSPHYFAAELKPINLPVTQPFTVGDNKTYNGYWNAPLSPLKSYSIYFQALSKANGETKINCVRLATKGASTQNSNAVEPEKQVDSTVKMAGVIAGLLMFVIILLGAMLTIKRRRNAYSYSYYLKLAKKQKETQTSTQREMGPVATSDKTSTKLSAVHNEEAFSSSCQDVNGFISSDTVPSTTLLDSSHGELAQPTLTIQTHPYRSCEPVEMSYPRGQFQPAIRVADLLQHITQMKRGQGYGFKEEYEALPEGQTASWDTAKEDENRNKNRYGNIISYDHSRVRLQLLDGDPHSDYINANYIDGYHRPRHYIATQGPMQETVKDFWRMIWQENSASVVMVTNLVEVGRVKCVRYWPDDTEVYGDIKVTLIETEPLAEYVIRTFTVQKKGYHEIREIRQFHFTSWPDHGVPCYATGLLGFVRQVKFLNPPEAGPIVVHCSAGAGRTGCFIAIDIMLDMAENEGVVDIFNCVRELRSQRVNLVQTEEQYVFVHDAILEACLCGNTAIPVCEFRSIYYNISRLDPQTNSSQIKDEFQTLNIVTPRVRPEDCSIGLLPRNHDKNRCMDVLPLDRCLPFLISVDGESSNYINAALMDSHKQPAAFIVTQHPLPNTITDFWRLVFDYNCSSVVMLNEMDAAQLCMQYWPEKTSCCYGPIQVEFVSADIDEDIINRIFRICNMARPQDGYRIVQHLQYIGWPAYRDTPPSKRSLLKVVRRLEKWQEQYDGRDGRTVVHCLNGGGRSGTFCAICSVCEMIQQQNIIDVFHIVKTLRNNKSNMVESLEQYKFVYEVALEYLSSF</sequence>
<feature type="domain" description="Ig-like" evidence="21">
    <location>
        <begin position="187"/>
        <end position="278"/>
    </location>
</feature>
<dbReference type="InterPro" id="IPR013783">
    <property type="entry name" value="Ig-like_fold"/>
</dbReference>
<dbReference type="InterPro" id="IPR057598">
    <property type="entry name" value="Fn3_PTPRU"/>
</dbReference>
<dbReference type="Pfam" id="PF23144">
    <property type="entry name" value="Fn3_PTPRU"/>
    <property type="match status" value="1"/>
</dbReference>
<proteinExistence type="inferred from homology"/>
<organism evidence="23 24">
    <name type="scientific">Lonchura striata</name>
    <name type="common">white-rumped munia</name>
    <dbReference type="NCBI Taxonomy" id="40157"/>
    <lineage>
        <taxon>Eukaryota</taxon>
        <taxon>Metazoa</taxon>
        <taxon>Chordata</taxon>
        <taxon>Craniata</taxon>
        <taxon>Vertebrata</taxon>
        <taxon>Euteleostomi</taxon>
        <taxon>Archelosauria</taxon>
        <taxon>Archosauria</taxon>
        <taxon>Dinosauria</taxon>
        <taxon>Saurischia</taxon>
        <taxon>Theropoda</taxon>
        <taxon>Coelurosauria</taxon>
        <taxon>Aves</taxon>
        <taxon>Neognathae</taxon>
        <taxon>Neoaves</taxon>
        <taxon>Telluraves</taxon>
        <taxon>Australaves</taxon>
        <taxon>Passeriformes</taxon>
        <taxon>Passeroidea</taxon>
        <taxon>Estrildidae</taxon>
        <taxon>Estrildinae</taxon>
        <taxon>Lonchura</taxon>
    </lineage>
</organism>
<keyword evidence="7" id="KW-0677">Repeat</keyword>
<dbReference type="PROSITE" id="PS50835">
    <property type="entry name" value="IG_LIKE"/>
    <property type="match status" value="1"/>
</dbReference>
<evidence type="ECO:0000256" key="13">
    <source>
        <dbReference type="ARBA" id="ARBA00023170"/>
    </source>
</evidence>
<keyword evidence="10" id="KW-1133">Transmembrane helix</keyword>
<protein>
    <recommendedName>
        <fullName evidence="3">protein-tyrosine-phosphatase</fullName>
        <ecNumber evidence="3">3.1.3.48</ecNumber>
    </recommendedName>
</protein>
<dbReference type="SUPFAM" id="SSF49265">
    <property type="entry name" value="Fibronectin type III"/>
    <property type="match status" value="2"/>
</dbReference>
<keyword evidence="11" id="KW-0472">Membrane</keyword>
<dbReference type="SMART" id="SM00060">
    <property type="entry name" value="FN3"/>
    <property type="match status" value="3"/>
</dbReference>
<evidence type="ECO:0000256" key="15">
    <source>
        <dbReference type="ARBA" id="ARBA00023319"/>
    </source>
</evidence>
<evidence type="ECO:0000256" key="5">
    <source>
        <dbReference type="ARBA" id="ARBA00022692"/>
    </source>
</evidence>
<keyword evidence="5" id="KW-0812">Transmembrane</keyword>
<dbReference type="PROSITE" id="PS00383">
    <property type="entry name" value="TYR_PHOSPHATASE_1"/>
    <property type="match status" value="2"/>
</dbReference>
<keyword evidence="24" id="KW-1185">Reference proteome</keyword>
<dbReference type="InterPro" id="IPR051622">
    <property type="entry name" value="R-tyr_protein_phosphatases"/>
</dbReference>
<keyword evidence="12" id="KW-1015">Disulfide bond</keyword>
<dbReference type="GO" id="GO:0016020">
    <property type="term" value="C:membrane"/>
    <property type="evidence" value="ECO:0007669"/>
    <property type="project" value="UniProtKB-SubCell"/>
</dbReference>
<evidence type="ECO:0000313" key="24">
    <source>
        <dbReference type="Proteomes" id="UP000197619"/>
    </source>
</evidence>
<feature type="domain" description="Fibronectin type-III" evidence="22">
    <location>
        <begin position="383"/>
        <end position="477"/>
    </location>
</feature>
<feature type="domain" description="Fibronectin type-III" evidence="22">
    <location>
        <begin position="285"/>
        <end position="378"/>
    </location>
</feature>
<dbReference type="PRINTS" id="PR00700">
    <property type="entry name" value="PRTYPHPHTASE"/>
</dbReference>
<dbReference type="SMART" id="SM00137">
    <property type="entry name" value="MAM"/>
    <property type="match status" value="1"/>
</dbReference>
<dbReference type="EC" id="3.1.3.48" evidence="3"/>
<keyword evidence="14" id="KW-0325">Glycoprotein</keyword>
<dbReference type="InterPro" id="IPR000242">
    <property type="entry name" value="PTP_cat"/>
</dbReference>
<dbReference type="CDD" id="cd14630">
    <property type="entry name" value="R-PTPc-T-1"/>
    <property type="match status" value="1"/>
</dbReference>
<gene>
    <name evidence="23" type="primary">PTPRT</name>
    <name evidence="23" type="ORF">RLOC_00006795</name>
</gene>
<dbReference type="InterPro" id="IPR003595">
    <property type="entry name" value="Tyr_Pase_cat"/>
</dbReference>
<dbReference type="PROSITE" id="PS50060">
    <property type="entry name" value="MAM_2"/>
    <property type="match status" value="1"/>
</dbReference>
<dbReference type="PANTHER" id="PTHR24051">
    <property type="entry name" value="SUSHI DOMAIN-CONTAINING PROTEIN 1"/>
    <property type="match status" value="1"/>
</dbReference>
<dbReference type="SUPFAM" id="SSF52799">
    <property type="entry name" value="(Phosphotyrosine protein) phosphatases II"/>
    <property type="match status" value="2"/>
</dbReference>
<dbReference type="InterPro" id="IPR000387">
    <property type="entry name" value="Tyr_Pase_dom"/>
</dbReference>
<dbReference type="FunFam" id="2.60.120.200:FF:000006">
    <property type="entry name" value="receptor-type tyrosine-protein phosphatase T isoform X1"/>
    <property type="match status" value="1"/>
</dbReference>
<dbReference type="FunFam" id="2.60.40.10:FF:000009">
    <property type="entry name" value="receptor-type tyrosine-protein phosphatase U isoform X1"/>
    <property type="match status" value="1"/>
</dbReference>
<evidence type="ECO:0000256" key="12">
    <source>
        <dbReference type="ARBA" id="ARBA00023157"/>
    </source>
</evidence>
<keyword evidence="9" id="KW-0904">Protein phosphatase</keyword>
<evidence type="ECO:0000256" key="4">
    <source>
        <dbReference type="ARBA" id="ARBA00022553"/>
    </source>
</evidence>
<comment type="similarity">
    <text evidence="2">Belongs to the protein-tyrosine phosphatase family. Receptor class 2B subfamily.</text>
</comment>
<dbReference type="PROSITE" id="PS50853">
    <property type="entry name" value="FN3"/>
    <property type="match status" value="3"/>
</dbReference>
<evidence type="ECO:0000256" key="11">
    <source>
        <dbReference type="ARBA" id="ARBA00023136"/>
    </source>
</evidence>
<dbReference type="FunFam" id="3.90.190.10:FF:000005">
    <property type="entry name" value="receptor-type tyrosine-protein phosphatase kappa isoform X1"/>
    <property type="match status" value="1"/>
</dbReference>
<dbReference type="Pfam" id="PF00629">
    <property type="entry name" value="MAM"/>
    <property type="match status" value="1"/>
</dbReference>
<dbReference type="PRINTS" id="PR00020">
    <property type="entry name" value="MAMDOMAIN"/>
</dbReference>
<dbReference type="PROSITE" id="PS50055">
    <property type="entry name" value="TYR_PHOSPHATASE_PTP"/>
    <property type="match status" value="2"/>
</dbReference>
<dbReference type="InterPro" id="IPR007110">
    <property type="entry name" value="Ig-like_dom"/>
</dbReference>
<comment type="caution">
    <text evidence="23">The sequence shown here is derived from an EMBL/GenBank/DDBJ whole genome shotgun (WGS) entry which is preliminary data.</text>
</comment>
<dbReference type="GO" id="GO:0004725">
    <property type="term" value="F:protein tyrosine phosphatase activity"/>
    <property type="evidence" value="ECO:0007669"/>
    <property type="project" value="UniProtKB-EC"/>
</dbReference>
<dbReference type="Proteomes" id="UP000197619">
    <property type="component" value="Unassembled WGS sequence"/>
</dbReference>
<dbReference type="STRING" id="299123.ENSLSDP00000006000"/>
<evidence type="ECO:0000256" key="17">
    <source>
        <dbReference type="SAM" id="SignalP"/>
    </source>
</evidence>
<dbReference type="InterPro" id="IPR036179">
    <property type="entry name" value="Ig-like_dom_sf"/>
</dbReference>
<dbReference type="Gene3D" id="2.60.120.200">
    <property type="match status" value="1"/>
</dbReference>
<dbReference type="SUPFAM" id="SSF48726">
    <property type="entry name" value="Immunoglobulin"/>
    <property type="match status" value="1"/>
</dbReference>
<dbReference type="InterPro" id="IPR036116">
    <property type="entry name" value="FN3_sf"/>
</dbReference>
<evidence type="ECO:0000259" key="22">
    <source>
        <dbReference type="PROSITE" id="PS50853"/>
    </source>
</evidence>
<dbReference type="FunFam" id="2.60.40.10:FF:000019">
    <property type="entry name" value="receptor-type tyrosine-protein phosphatase kappa isoform X2"/>
    <property type="match status" value="1"/>
</dbReference>
<evidence type="ECO:0000256" key="8">
    <source>
        <dbReference type="ARBA" id="ARBA00022801"/>
    </source>
</evidence>
<evidence type="ECO:0000259" key="19">
    <source>
        <dbReference type="PROSITE" id="PS50056"/>
    </source>
</evidence>
<feature type="signal peptide" evidence="17">
    <location>
        <begin position="1"/>
        <end position="19"/>
    </location>
</feature>
<dbReference type="Pfam" id="PF00102">
    <property type="entry name" value="Y_phosphatase"/>
    <property type="match status" value="2"/>
</dbReference>
<evidence type="ECO:0000256" key="6">
    <source>
        <dbReference type="ARBA" id="ARBA00022729"/>
    </source>
</evidence>
<evidence type="ECO:0000256" key="1">
    <source>
        <dbReference type="ARBA" id="ARBA00004479"/>
    </source>
</evidence>
<reference evidence="23 24" key="1">
    <citation type="submission" date="2017-05" db="EMBL/GenBank/DDBJ databases">
        <title>Genome of assembly of the Bengalese finch, Lonchura striata domestica.</title>
        <authorList>
            <person name="Colquitt B.M."/>
            <person name="Brainard M.S."/>
        </authorList>
    </citation>
    <scope>NUCLEOTIDE SEQUENCE [LARGE SCALE GENOMIC DNA]</scope>
    <source>
        <strain evidence="23">White83orange57</strain>
    </source>
</reference>
<evidence type="ECO:0000256" key="16">
    <source>
        <dbReference type="ARBA" id="ARBA00051722"/>
    </source>
</evidence>
<evidence type="ECO:0000259" key="20">
    <source>
        <dbReference type="PROSITE" id="PS50060"/>
    </source>
</evidence>
<dbReference type="InterPro" id="IPR003961">
    <property type="entry name" value="FN3_dom"/>
</dbReference>
<dbReference type="PROSITE" id="PS50056">
    <property type="entry name" value="TYR_PHOSPHATASE_2"/>
    <property type="match status" value="2"/>
</dbReference>
<dbReference type="EMBL" id="MUZQ01000256">
    <property type="protein sequence ID" value="OWK53957.1"/>
    <property type="molecule type" value="Genomic_DNA"/>
</dbReference>
<keyword evidence="6 17" id="KW-0732">Signal</keyword>
<dbReference type="InterPro" id="IPR016130">
    <property type="entry name" value="Tyr_Pase_AS"/>
</dbReference>
<dbReference type="CDD" id="cd06263">
    <property type="entry name" value="MAM"/>
    <property type="match status" value="1"/>
</dbReference>
<evidence type="ECO:0000256" key="3">
    <source>
        <dbReference type="ARBA" id="ARBA00013064"/>
    </source>
</evidence>
<dbReference type="SMART" id="SM00404">
    <property type="entry name" value="PTPc_motif"/>
    <property type="match status" value="2"/>
</dbReference>
<accession>A0A218UJK8</accession>
<feature type="domain" description="Fibronectin type-III" evidence="22">
    <location>
        <begin position="478"/>
        <end position="584"/>
    </location>
</feature>
<keyword evidence="15" id="KW-0393">Immunoglobulin domain</keyword>
<comment type="subcellular location">
    <subcellularLocation>
        <location evidence="1">Membrane</location>
        <topology evidence="1">Single-pass type I membrane protein</topology>
    </subcellularLocation>
</comment>
<dbReference type="FunFam" id="2.60.40.10:FF:000152">
    <property type="entry name" value="receptor-type tyrosine-protein phosphatase T isoform X1"/>
    <property type="match status" value="1"/>
</dbReference>
<name>A0A218UJK8_9PASE</name>
<evidence type="ECO:0000256" key="2">
    <source>
        <dbReference type="ARBA" id="ARBA00006396"/>
    </source>
</evidence>
<feature type="domain" description="Tyrosine-protein phosphatase" evidence="18">
    <location>
        <begin position="894"/>
        <end position="1148"/>
    </location>
</feature>